<evidence type="ECO:0000256" key="3">
    <source>
        <dbReference type="SAM" id="Phobius"/>
    </source>
</evidence>
<dbReference type="PANTHER" id="PTHR45138">
    <property type="entry name" value="REGULATORY COMPONENTS OF SENSORY TRANSDUCTION SYSTEM"/>
    <property type="match status" value="1"/>
</dbReference>
<sequence>MSGIVKSCVRFCVVATLVVMAGAALFASPAAATDDDVCRIATDSRTTAAEIMARPSGPCEQASRAASGTVWLDFGAPALLRGGVGRYRLLLDNHRVDSVDLYFRRVDGVIEHVAYDPASPTREWRSGGYFTVPVQLHGVPVNRLVVRLGGVKMITMSREPRLVEVTRYIALERKDSALFGMAVGMLALTILFHLSLFFAIRRRFQLLYCAHASVLLLYALSYSGLIMLAAPLSADAISRLICTSMAAATATGLLFSLDFIEGNVLPRWMRRWALVGAGLSILSATLLLLAPDDLTLVAYIFGNIVGLHALLLIAAVVATGCIRRSRTAWMLAAGWTVPFTIGMIFPLRFAGLVSSAILPDGAMVAACTIECLIVSLPVIERVKRLRLDHERVRERQQVLERQAATDALTGLSNRRGFIGAIERAVRLRGGEHPIALLMIDIDHFKALNDRYGHVRADAVLVDVGAHVGRAAGSGAIVARYGGEEFVVALVGLDQKRARTIAERIRRGIEARSDDLLSATVSIGVACGPCGAIDRLMVEADLALYDAKREGRNRVALSAASIDPAIAA</sequence>
<dbReference type="FunFam" id="3.30.70.270:FF:000001">
    <property type="entry name" value="Diguanylate cyclase domain protein"/>
    <property type="match status" value="1"/>
</dbReference>
<dbReference type="InterPro" id="IPR043128">
    <property type="entry name" value="Rev_trsase/Diguanyl_cyclase"/>
</dbReference>
<dbReference type="EC" id="2.7.7.65" evidence="1"/>
<feature type="transmembrane region" description="Helical" evidence="3">
    <location>
        <begin position="236"/>
        <end position="260"/>
    </location>
</feature>
<evidence type="ECO:0000313" key="6">
    <source>
        <dbReference type="EMBL" id="PZO87505.1"/>
    </source>
</evidence>
<dbReference type="CDD" id="cd01949">
    <property type="entry name" value="GGDEF"/>
    <property type="match status" value="1"/>
</dbReference>
<dbReference type="GO" id="GO:0052621">
    <property type="term" value="F:diguanylate cyclase activity"/>
    <property type="evidence" value="ECO:0007669"/>
    <property type="project" value="UniProtKB-EC"/>
</dbReference>
<dbReference type="AlphaFoldDB" id="A0A2W5BWQ1"/>
<feature type="transmembrane region" description="Helical" evidence="3">
    <location>
        <begin position="361"/>
        <end position="379"/>
    </location>
</feature>
<dbReference type="InterPro" id="IPR011623">
    <property type="entry name" value="7TMR_DISM_rcpt_extracell_dom1"/>
</dbReference>
<evidence type="ECO:0000259" key="5">
    <source>
        <dbReference type="PROSITE" id="PS50887"/>
    </source>
</evidence>
<comment type="caution">
    <text evidence="6">The sequence shown here is derived from an EMBL/GenBank/DDBJ whole genome shotgun (WGS) entry which is preliminary data.</text>
</comment>
<dbReference type="Proteomes" id="UP000249066">
    <property type="component" value="Unassembled WGS sequence"/>
</dbReference>
<comment type="catalytic activity">
    <reaction evidence="2">
        <text>2 GTP = 3',3'-c-di-GMP + 2 diphosphate</text>
        <dbReference type="Rhea" id="RHEA:24898"/>
        <dbReference type="ChEBI" id="CHEBI:33019"/>
        <dbReference type="ChEBI" id="CHEBI:37565"/>
        <dbReference type="ChEBI" id="CHEBI:58805"/>
        <dbReference type="EC" id="2.7.7.65"/>
    </reaction>
</comment>
<dbReference type="GO" id="GO:0005886">
    <property type="term" value="C:plasma membrane"/>
    <property type="evidence" value="ECO:0007669"/>
    <property type="project" value="TreeGrafter"/>
</dbReference>
<feature type="transmembrane region" description="Helical" evidence="3">
    <location>
        <begin position="206"/>
        <end position="230"/>
    </location>
</feature>
<proteinExistence type="predicted"/>
<feature type="transmembrane region" description="Helical" evidence="3">
    <location>
        <begin position="329"/>
        <end position="349"/>
    </location>
</feature>
<evidence type="ECO:0000256" key="2">
    <source>
        <dbReference type="ARBA" id="ARBA00034247"/>
    </source>
</evidence>
<dbReference type="NCBIfam" id="TIGR00254">
    <property type="entry name" value="GGDEF"/>
    <property type="match status" value="1"/>
</dbReference>
<keyword evidence="3" id="KW-1133">Transmembrane helix</keyword>
<accession>A0A2W5BWQ1</accession>
<feature type="transmembrane region" description="Helical" evidence="3">
    <location>
        <begin position="272"/>
        <end position="290"/>
    </location>
</feature>
<dbReference type="SUPFAM" id="SSF55073">
    <property type="entry name" value="Nucleotide cyclase"/>
    <property type="match status" value="1"/>
</dbReference>
<dbReference type="PROSITE" id="PS50887">
    <property type="entry name" value="GGDEF"/>
    <property type="match status" value="1"/>
</dbReference>
<feature type="domain" description="GGDEF" evidence="5">
    <location>
        <begin position="432"/>
        <end position="559"/>
    </location>
</feature>
<evidence type="ECO:0000256" key="4">
    <source>
        <dbReference type="SAM" id="SignalP"/>
    </source>
</evidence>
<dbReference type="GO" id="GO:1902201">
    <property type="term" value="P:negative regulation of bacterial-type flagellum-dependent cell motility"/>
    <property type="evidence" value="ECO:0007669"/>
    <property type="project" value="TreeGrafter"/>
</dbReference>
<evidence type="ECO:0000256" key="1">
    <source>
        <dbReference type="ARBA" id="ARBA00012528"/>
    </source>
</evidence>
<name>A0A2W5BWQ1_9SPHN</name>
<feature type="chain" id="PRO_5016024758" description="diguanylate cyclase" evidence="4">
    <location>
        <begin position="33"/>
        <end position="567"/>
    </location>
</feature>
<dbReference type="PANTHER" id="PTHR45138:SF9">
    <property type="entry name" value="DIGUANYLATE CYCLASE DGCM-RELATED"/>
    <property type="match status" value="1"/>
</dbReference>
<dbReference type="Gene3D" id="3.30.70.270">
    <property type="match status" value="1"/>
</dbReference>
<dbReference type="Pfam" id="PF07695">
    <property type="entry name" value="7TMR-DISM_7TM"/>
    <property type="match status" value="1"/>
</dbReference>
<organism evidence="6 7">
    <name type="scientific">Sphingomonas sanxanigenens</name>
    <dbReference type="NCBI Taxonomy" id="397260"/>
    <lineage>
        <taxon>Bacteria</taxon>
        <taxon>Pseudomonadati</taxon>
        <taxon>Pseudomonadota</taxon>
        <taxon>Alphaproteobacteria</taxon>
        <taxon>Sphingomonadales</taxon>
        <taxon>Sphingomonadaceae</taxon>
        <taxon>Sphingomonas</taxon>
    </lineage>
</organism>
<feature type="transmembrane region" description="Helical" evidence="3">
    <location>
        <begin position="296"/>
        <end position="317"/>
    </location>
</feature>
<dbReference type="SMART" id="SM00267">
    <property type="entry name" value="GGDEF"/>
    <property type="match status" value="1"/>
</dbReference>
<keyword evidence="4" id="KW-0732">Signal</keyword>
<keyword evidence="3" id="KW-0472">Membrane</keyword>
<dbReference type="InterPro" id="IPR000160">
    <property type="entry name" value="GGDEF_dom"/>
</dbReference>
<gene>
    <name evidence="6" type="ORF">DI623_14615</name>
</gene>
<feature type="signal peptide" evidence="4">
    <location>
        <begin position="1"/>
        <end position="32"/>
    </location>
</feature>
<feature type="transmembrane region" description="Helical" evidence="3">
    <location>
        <begin position="177"/>
        <end position="199"/>
    </location>
</feature>
<reference evidence="6 7" key="1">
    <citation type="submission" date="2017-08" db="EMBL/GenBank/DDBJ databases">
        <title>Infants hospitalized years apart are colonized by the same room-sourced microbial strains.</title>
        <authorList>
            <person name="Brooks B."/>
            <person name="Olm M.R."/>
            <person name="Firek B.A."/>
            <person name="Baker R."/>
            <person name="Thomas B.C."/>
            <person name="Morowitz M.J."/>
            <person name="Banfield J.F."/>
        </authorList>
    </citation>
    <scope>NUCLEOTIDE SEQUENCE [LARGE SCALE GENOMIC DNA]</scope>
    <source>
        <strain evidence="6">S2_018_000_R2_101</strain>
    </source>
</reference>
<dbReference type="GO" id="GO:0043709">
    <property type="term" value="P:cell adhesion involved in single-species biofilm formation"/>
    <property type="evidence" value="ECO:0007669"/>
    <property type="project" value="TreeGrafter"/>
</dbReference>
<dbReference type="Pfam" id="PF00990">
    <property type="entry name" value="GGDEF"/>
    <property type="match status" value="1"/>
</dbReference>
<evidence type="ECO:0000313" key="7">
    <source>
        <dbReference type="Proteomes" id="UP000249066"/>
    </source>
</evidence>
<dbReference type="EMBL" id="QFNN01000128">
    <property type="protein sequence ID" value="PZO87505.1"/>
    <property type="molecule type" value="Genomic_DNA"/>
</dbReference>
<keyword evidence="3" id="KW-0812">Transmembrane</keyword>
<dbReference type="InterPro" id="IPR029787">
    <property type="entry name" value="Nucleotide_cyclase"/>
</dbReference>
<dbReference type="InterPro" id="IPR050469">
    <property type="entry name" value="Diguanylate_Cyclase"/>
</dbReference>
<protein>
    <recommendedName>
        <fullName evidence="1">diguanylate cyclase</fullName>
        <ecNumber evidence="1">2.7.7.65</ecNumber>
    </recommendedName>
</protein>